<keyword evidence="3" id="KW-1185">Reference proteome</keyword>
<organism evidence="2 3">
    <name type="scientific">Sphingobacterium kitahiroshimense</name>
    <dbReference type="NCBI Taxonomy" id="470446"/>
    <lineage>
        <taxon>Bacteria</taxon>
        <taxon>Pseudomonadati</taxon>
        <taxon>Bacteroidota</taxon>
        <taxon>Sphingobacteriia</taxon>
        <taxon>Sphingobacteriales</taxon>
        <taxon>Sphingobacteriaceae</taxon>
        <taxon>Sphingobacterium</taxon>
    </lineage>
</organism>
<evidence type="ECO:0000313" key="3">
    <source>
        <dbReference type="Proteomes" id="UP001409291"/>
    </source>
</evidence>
<dbReference type="Proteomes" id="UP001409291">
    <property type="component" value="Unassembled WGS sequence"/>
</dbReference>
<dbReference type="InterPro" id="IPR025665">
    <property type="entry name" value="Beta-barrel_OMP_2"/>
</dbReference>
<gene>
    <name evidence="2" type="ORF">ABE541_00615</name>
</gene>
<accession>A0ABV0BQW2</accession>
<name>A0ABV0BQW2_9SPHI</name>
<reference evidence="2 3" key="1">
    <citation type="submission" date="2024-04" db="EMBL/GenBank/DDBJ databases">
        <title>WGS of bacteria from Torrens River.</title>
        <authorList>
            <person name="Wyrsch E.R."/>
            <person name="Drigo B."/>
        </authorList>
    </citation>
    <scope>NUCLEOTIDE SEQUENCE [LARGE SCALE GENOMIC DNA]</scope>
    <source>
        <strain evidence="2 3">TWI391</strain>
    </source>
</reference>
<evidence type="ECO:0000259" key="1">
    <source>
        <dbReference type="Pfam" id="PF13568"/>
    </source>
</evidence>
<evidence type="ECO:0000313" key="2">
    <source>
        <dbReference type="EMBL" id="MEN5375757.1"/>
    </source>
</evidence>
<dbReference type="RefSeq" id="WP_208699485.1">
    <property type="nucleotide sequence ID" value="NZ_JBDJNQ010000001.1"/>
</dbReference>
<proteinExistence type="predicted"/>
<comment type="caution">
    <text evidence="2">The sequence shown here is derived from an EMBL/GenBank/DDBJ whole genome shotgun (WGS) entry which is preliminary data.</text>
</comment>
<dbReference type="Pfam" id="PF13568">
    <property type="entry name" value="OMP_b-brl_2"/>
    <property type="match status" value="1"/>
</dbReference>
<sequence>MKKHIALSIYCCLVVGSGILYAQDKQRKFLFDQIKHSITLGYNIGATAPFSFPNTIRQINSYAPIFSPSFGYQATYDLSSKWFVGTGLSVDVKGMKVTDSVQYFHTIISVDNGNGEKGSFEGDFTGTNATTSRNVYLTLPVFAGYRQGEWDFKLGMYFACLLSAEFKGTVSDGYIRKGNSLGEKVLIESADFDFSREVRSFDIGAHLGVSRHFGQRWVADLTGQLGLNPVFPSSFRGVGYNLHNIYLTLGVAYKLW</sequence>
<feature type="domain" description="Outer membrane protein beta-barrel" evidence="1">
    <location>
        <begin position="22"/>
        <end position="231"/>
    </location>
</feature>
<dbReference type="EMBL" id="JBDJNQ010000001">
    <property type="protein sequence ID" value="MEN5375757.1"/>
    <property type="molecule type" value="Genomic_DNA"/>
</dbReference>
<protein>
    <submittedName>
        <fullName evidence="2">Porin family protein</fullName>
    </submittedName>
</protein>